<proteinExistence type="predicted"/>
<dbReference type="KEGG" id="cmos:111437199"/>
<dbReference type="GeneID" id="111437199"/>
<evidence type="ECO:0000313" key="4">
    <source>
        <dbReference type="RefSeq" id="XP_022930832.1"/>
    </source>
</evidence>
<feature type="domain" description="GPI-anchored protein LLG1-like" evidence="2">
    <location>
        <begin position="49"/>
        <end position="125"/>
    </location>
</feature>
<feature type="transmembrane region" description="Helical" evidence="1">
    <location>
        <begin position="6"/>
        <end position="25"/>
    </location>
</feature>
<dbReference type="AlphaFoldDB" id="A0A6J1ERR5"/>
<protein>
    <submittedName>
        <fullName evidence="4">GPI-anchored protein LLG2-like</fullName>
    </submittedName>
</protein>
<dbReference type="InterPro" id="IPR058888">
    <property type="entry name" value="LLG1-like"/>
</dbReference>
<keyword evidence="3" id="KW-1185">Reference proteome</keyword>
<accession>A0A6J1ERR5</accession>
<dbReference type="RefSeq" id="XP_022930832.1">
    <property type="nucleotide sequence ID" value="XM_023075064.1"/>
</dbReference>
<evidence type="ECO:0000259" key="2">
    <source>
        <dbReference type="Pfam" id="PF26578"/>
    </source>
</evidence>
<evidence type="ECO:0000256" key="1">
    <source>
        <dbReference type="SAM" id="Phobius"/>
    </source>
</evidence>
<organism evidence="3 4">
    <name type="scientific">Cucurbita moschata</name>
    <name type="common">Winter crookneck squash</name>
    <name type="synonym">Cucurbita pepo var. moschata</name>
    <dbReference type="NCBI Taxonomy" id="3662"/>
    <lineage>
        <taxon>Eukaryota</taxon>
        <taxon>Viridiplantae</taxon>
        <taxon>Streptophyta</taxon>
        <taxon>Embryophyta</taxon>
        <taxon>Tracheophyta</taxon>
        <taxon>Spermatophyta</taxon>
        <taxon>Magnoliopsida</taxon>
        <taxon>eudicotyledons</taxon>
        <taxon>Gunneridae</taxon>
        <taxon>Pentapetalae</taxon>
        <taxon>rosids</taxon>
        <taxon>fabids</taxon>
        <taxon>Cucurbitales</taxon>
        <taxon>Cucurbitaceae</taxon>
        <taxon>Cucurbiteae</taxon>
        <taxon>Cucurbita</taxon>
    </lineage>
</organism>
<dbReference type="Proteomes" id="UP000504609">
    <property type="component" value="Unplaced"/>
</dbReference>
<keyword evidence="1" id="KW-0472">Membrane</keyword>
<keyword evidence="1" id="KW-0812">Transmembrane</keyword>
<dbReference type="PANTHER" id="PTHR31533">
    <property type="entry name" value="GPI-ANCHORED PROTEIN LLG1-RELATED-RELATED"/>
    <property type="match status" value="1"/>
</dbReference>
<reference evidence="4" key="1">
    <citation type="submission" date="2025-08" db="UniProtKB">
        <authorList>
            <consortium name="RefSeq"/>
        </authorList>
    </citation>
    <scope>IDENTIFICATION</scope>
    <source>
        <tissue evidence="4">Young leaves</tissue>
    </source>
</reference>
<gene>
    <name evidence="4" type="primary">LOC111437199</name>
</gene>
<name>A0A6J1ERR5_CUCMO</name>
<evidence type="ECO:0000313" key="3">
    <source>
        <dbReference type="Proteomes" id="UP000504609"/>
    </source>
</evidence>
<dbReference type="Pfam" id="PF26578">
    <property type="entry name" value="LLG1"/>
    <property type="match status" value="1"/>
</dbReference>
<keyword evidence="1" id="KW-1133">Transmembrane helix</keyword>
<sequence length="172" mass="19028">MASSQSCLYFVLFCLFISLTYSNLLSYEALKAGKPTGRSLLQAQKECTVDMEAQNYTILTSQCKGPKYPPKVCCHALLEFCCSFVEELNDRTNNCATTMFSYINLYGQYPPGLFANQCKGGEQGLECNKSLLSQGGSGHISLSSARSLRQTRSRLYSLTLALALVFMLHVLL</sequence>
<dbReference type="PANTHER" id="PTHR31533:SF35">
    <property type="entry name" value="GPI-ANCHORED PROTEIN LLG2-RELATED"/>
    <property type="match status" value="1"/>
</dbReference>
<dbReference type="InterPro" id="IPR039307">
    <property type="entry name" value="LORELEI-like"/>
</dbReference>
<feature type="transmembrane region" description="Helical" evidence="1">
    <location>
        <begin position="155"/>
        <end position="171"/>
    </location>
</feature>